<keyword evidence="3" id="KW-1185">Reference proteome</keyword>
<accession>A0A1G6ZHX9</accession>
<name>A0A1G6ZHX9_9PSEU</name>
<feature type="signal peptide" evidence="1">
    <location>
        <begin position="1"/>
        <end position="29"/>
    </location>
</feature>
<dbReference type="OrthoDB" id="3831300at2"/>
<evidence type="ECO:0000313" key="3">
    <source>
        <dbReference type="Proteomes" id="UP000199501"/>
    </source>
</evidence>
<dbReference type="EMBL" id="FMZZ01000033">
    <property type="protein sequence ID" value="SDE02259.1"/>
    <property type="molecule type" value="Genomic_DNA"/>
</dbReference>
<evidence type="ECO:0000313" key="2">
    <source>
        <dbReference type="EMBL" id="SDE02259.1"/>
    </source>
</evidence>
<reference evidence="3" key="1">
    <citation type="submission" date="2016-10" db="EMBL/GenBank/DDBJ databases">
        <authorList>
            <person name="Varghese N."/>
            <person name="Submissions S."/>
        </authorList>
    </citation>
    <scope>NUCLEOTIDE SEQUENCE [LARGE SCALE GENOMIC DNA]</scope>
    <source>
        <strain evidence="3">IBRC-M 10403</strain>
    </source>
</reference>
<dbReference type="RefSeq" id="WP_139191091.1">
    <property type="nucleotide sequence ID" value="NZ_FMZZ01000033.1"/>
</dbReference>
<keyword evidence="1" id="KW-0732">Signal</keyword>
<protein>
    <recommendedName>
        <fullName evidence="4">Secreted protein</fullName>
    </recommendedName>
</protein>
<sequence length="127" mass="13461">MAKIMLRRGALIGAVAAVMIVFTAAPASAANAGVELPYDRGDMTFIDDGDRFRVCDTRADGHGVTGYLRALNHITGEIVTLASWDDGGDSGCDGGNFDVRGNTAHDMVLCWHGGGPCVVSRVFTEWE</sequence>
<gene>
    <name evidence="2" type="ORF">SAMN05216174_1337</name>
</gene>
<evidence type="ECO:0008006" key="4">
    <source>
        <dbReference type="Google" id="ProtNLM"/>
    </source>
</evidence>
<proteinExistence type="predicted"/>
<feature type="chain" id="PRO_5011477843" description="Secreted protein" evidence="1">
    <location>
        <begin position="30"/>
        <end position="127"/>
    </location>
</feature>
<dbReference type="AlphaFoldDB" id="A0A1G6ZHX9"/>
<evidence type="ECO:0000256" key="1">
    <source>
        <dbReference type="SAM" id="SignalP"/>
    </source>
</evidence>
<organism evidence="2 3">
    <name type="scientific">Actinokineospora iranica</name>
    <dbReference type="NCBI Taxonomy" id="1271860"/>
    <lineage>
        <taxon>Bacteria</taxon>
        <taxon>Bacillati</taxon>
        <taxon>Actinomycetota</taxon>
        <taxon>Actinomycetes</taxon>
        <taxon>Pseudonocardiales</taxon>
        <taxon>Pseudonocardiaceae</taxon>
        <taxon>Actinokineospora</taxon>
    </lineage>
</organism>
<dbReference type="Proteomes" id="UP000199501">
    <property type="component" value="Unassembled WGS sequence"/>
</dbReference>